<feature type="region of interest" description="Disordered" evidence="1">
    <location>
        <begin position="815"/>
        <end position="850"/>
    </location>
</feature>
<dbReference type="STRING" id="33097.A0A150FVK7"/>
<feature type="transmembrane region" description="Helical" evidence="2">
    <location>
        <begin position="595"/>
        <end position="613"/>
    </location>
</feature>
<keyword evidence="2" id="KW-0812">Transmembrane</keyword>
<name>A0A150FVK7_GONPE</name>
<evidence type="ECO:0000256" key="1">
    <source>
        <dbReference type="SAM" id="MobiDB-lite"/>
    </source>
</evidence>
<evidence type="ECO:0000313" key="4">
    <source>
        <dbReference type="Proteomes" id="UP000075714"/>
    </source>
</evidence>
<feature type="transmembrane region" description="Helical" evidence="2">
    <location>
        <begin position="9"/>
        <end position="27"/>
    </location>
</feature>
<dbReference type="EMBL" id="LSYV01000343">
    <property type="protein sequence ID" value="KXZ41642.1"/>
    <property type="molecule type" value="Genomic_DNA"/>
</dbReference>
<feature type="region of interest" description="Disordered" evidence="1">
    <location>
        <begin position="932"/>
        <end position="1008"/>
    </location>
</feature>
<feature type="transmembrane region" description="Helical" evidence="2">
    <location>
        <begin position="736"/>
        <end position="759"/>
    </location>
</feature>
<sequence>MGGPASSEIPCAVQLLVGVLITSLFVVIRPLSFPLACLAPVLYASWVVLLSADNHLGSRLQGGAAAAAAMAWGAVLGGVVLSVALHVACGRAGGPGGGSGPPPIASPAHTAALCGLSVALLPLLTSNRAALGPPHPPHLWMSGLTSCLAFGITVLSGQLIADERQMWSKVVLSLVIVSLLGGGVSGLVAAAVLPSLAADELRADTAAAVRGLGHAATSVDRSNGGVGVGGLSSGASDSSFEFQEGSPADDDLESDDAFLRMLQDASEPPQRRRILRAASSVKCAAATAGGGGSGGGEAAAAAVALSRLSLPPFLAPPGGIGPSPAAAAAATALGSGPGACAHGGGGVSDRATVVWVPVSALRPLLARARACLASAALEPPWLMSGPSDLRRWSVLLSRCEGLLDRVAALECLVEGEGRGQQALRDSSLRELLGVDVIAPYRLAYGNVAASCARIAAALTAASNGGGDGGAKRGAGPPAKIRILGIGQSRALMFLWSVTEGVLTATQQLEAAVAELLLQRGPPGGAAGIAQPAAAAAARGMTRDWEWALRVLRILLGWYMVRNAVGSTLASCRLLLAGGPAGRRRLLRSRTFQFGVKYWLAVSAVLVLVVGLTARDDVPILRRYPPLYGYIATSVSMTERVESTLSRSVLRLGGTIAGGTLGLAVLLHGGLAGNPFAALPILCAAAFLVGLVAGHKLRVAIVLTLVTLNSMTLCTRGSAAAAAALDTYGGVLKLYGIRVLTVALGCTLPVLMSQAVLPWFTSDWALEVMAGAYDSSAIIVRQLYDRFFEEGRRAHMAAHGRMAMLTIMSQFGLTPKPNRDGEAQAESSASEAEVETEADKEAGQGPSGPSIKDQVWAPLVAVQSSLMRDTAVLQLADRLGALALVVADTPPLVHGRLGGWAFEHIMLPLHADMTAMFDAMDRVVVQTVDLLRGEPNQPPSAPQPAAASRRTVSCTDGNGNVRGAGSDGGGGGDDGRGDTAAAERAAARRRRSSTATAVGSGSRPHTPQLDDLEAAAGVSPSGLVASPAEGDRTASPPSSRREELQRAVCDLNRARLRVRRRLRIMRHAFHSCVLALDEQHLSYATHPDDAVRVNATLFALVKVLDRVTATARAVLAQEPWAGRHRAPKRLWLG</sequence>
<feature type="transmembrane region" description="Helical" evidence="2">
    <location>
        <begin position="139"/>
        <end position="160"/>
    </location>
</feature>
<comment type="caution">
    <text evidence="3">The sequence shown here is derived from an EMBL/GenBank/DDBJ whole genome shotgun (WGS) entry which is preliminary data.</text>
</comment>
<reference evidence="4" key="1">
    <citation type="journal article" date="2016" name="Nat. Commun.">
        <title>The Gonium pectorale genome demonstrates co-option of cell cycle regulation during the evolution of multicellularity.</title>
        <authorList>
            <person name="Hanschen E.R."/>
            <person name="Marriage T.N."/>
            <person name="Ferris P.J."/>
            <person name="Hamaji T."/>
            <person name="Toyoda A."/>
            <person name="Fujiyama A."/>
            <person name="Neme R."/>
            <person name="Noguchi H."/>
            <person name="Minakuchi Y."/>
            <person name="Suzuki M."/>
            <person name="Kawai-Toyooka H."/>
            <person name="Smith D.R."/>
            <person name="Sparks H."/>
            <person name="Anderson J."/>
            <person name="Bakaric R."/>
            <person name="Luria V."/>
            <person name="Karger A."/>
            <person name="Kirschner M.W."/>
            <person name="Durand P.M."/>
            <person name="Michod R.E."/>
            <person name="Nozaki H."/>
            <person name="Olson B.J."/>
        </authorList>
    </citation>
    <scope>NUCLEOTIDE SEQUENCE [LARGE SCALE GENOMIC DNA]</scope>
    <source>
        <strain evidence="4">NIES-2863</strain>
    </source>
</reference>
<evidence type="ECO:0000256" key="2">
    <source>
        <dbReference type="SAM" id="Phobius"/>
    </source>
</evidence>
<proteinExistence type="predicted"/>
<dbReference type="Proteomes" id="UP000075714">
    <property type="component" value="Unassembled WGS sequence"/>
</dbReference>
<feature type="region of interest" description="Disordered" evidence="1">
    <location>
        <begin position="1020"/>
        <end position="1041"/>
    </location>
</feature>
<keyword evidence="2" id="KW-0472">Membrane</keyword>
<feature type="transmembrane region" description="Helical" evidence="2">
    <location>
        <begin position="648"/>
        <end position="669"/>
    </location>
</feature>
<feature type="transmembrane region" description="Helical" evidence="2">
    <location>
        <begin position="172"/>
        <end position="193"/>
    </location>
</feature>
<feature type="compositionally biased region" description="Gly residues" evidence="1">
    <location>
        <begin position="959"/>
        <end position="971"/>
    </location>
</feature>
<feature type="transmembrane region" description="Helical" evidence="2">
    <location>
        <begin position="108"/>
        <end position="127"/>
    </location>
</feature>
<gene>
    <name evidence="3" type="ORF">GPECTOR_345g92</name>
</gene>
<keyword evidence="2" id="KW-1133">Transmembrane helix</keyword>
<organism evidence="3 4">
    <name type="scientific">Gonium pectorale</name>
    <name type="common">Green alga</name>
    <dbReference type="NCBI Taxonomy" id="33097"/>
    <lineage>
        <taxon>Eukaryota</taxon>
        <taxon>Viridiplantae</taxon>
        <taxon>Chlorophyta</taxon>
        <taxon>core chlorophytes</taxon>
        <taxon>Chlorophyceae</taxon>
        <taxon>CS clade</taxon>
        <taxon>Chlamydomonadales</taxon>
        <taxon>Volvocaceae</taxon>
        <taxon>Gonium</taxon>
    </lineage>
</organism>
<feature type="transmembrane region" description="Helical" evidence="2">
    <location>
        <begin position="33"/>
        <end position="52"/>
    </location>
</feature>
<keyword evidence="4" id="KW-1185">Reference proteome</keyword>
<feature type="transmembrane region" description="Helical" evidence="2">
    <location>
        <begin position="675"/>
        <end position="693"/>
    </location>
</feature>
<evidence type="ECO:0000313" key="3">
    <source>
        <dbReference type="EMBL" id="KXZ41642.1"/>
    </source>
</evidence>
<dbReference type="OrthoDB" id="552560at2759"/>
<protein>
    <submittedName>
        <fullName evidence="3">Uncharacterized protein</fullName>
    </submittedName>
</protein>
<accession>A0A150FVK7</accession>
<dbReference type="AlphaFoldDB" id="A0A150FVK7"/>
<feature type="transmembrane region" description="Helical" evidence="2">
    <location>
        <begin position="64"/>
        <end position="88"/>
    </location>
</feature>